<comment type="caution">
    <text evidence="2">The sequence shown here is derived from an EMBL/GenBank/DDBJ whole genome shotgun (WGS) entry which is preliminary data.</text>
</comment>
<proteinExistence type="predicted"/>
<accession>A0A2N0QJV1</accession>
<keyword evidence="1" id="KW-0812">Transmembrane</keyword>
<evidence type="ECO:0000313" key="2">
    <source>
        <dbReference type="EMBL" id="PKC51342.1"/>
    </source>
</evidence>
<keyword evidence="1" id="KW-1133">Transmembrane helix</keyword>
<protein>
    <submittedName>
        <fullName evidence="2">Uncharacterized protein</fullName>
    </submittedName>
</protein>
<dbReference type="AlphaFoldDB" id="A0A2N0QJV1"/>
<dbReference type="VEuPathDB" id="FungiDB:RhiirA1_483957"/>
<evidence type="ECO:0000313" key="3">
    <source>
        <dbReference type="Proteomes" id="UP000232688"/>
    </source>
</evidence>
<sequence>MSIMLRHFKFSDGFASVESVDMGLMVGTSFSIFILWVEFMIYKLGFISSPNIK</sequence>
<reference evidence="2 3" key="1">
    <citation type="submission" date="2017-10" db="EMBL/GenBank/DDBJ databases">
        <title>Extensive intraspecific genome diversity in a model arbuscular mycorrhizal fungus.</title>
        <authorList>
            <person name="Chen E.C.H."/>
            <person name="Morin E."/>
            <person name="Baudet D."/>
            <person name="Noel J."/>
            <person name="Ndikumana S."/>
            <person name="Charron P."/>
            <person name="St-Onge C."/>
            <person name="Giorgi J."/>
            <person name="Grigoriev I.V."/>
            <person name="Roux C."/>
            <person name="Martin F.M."/>
            <person name="Corradi N."/>
        </authorList>
    </citation>
    <scope>NUCLEOTIDE SEQUENCE [LARGE SCALE GENOMIC DNA]</scope>
    <source>
        <strain evidence="2 3">A1</strain>
    </source>
</reference>
<gene>
    <name evidence="2" type="ORF">RhiirA1_483957</name>
</gene>
<organism evidence="2 3">
    <name type="scientific">Rhizophagus irregularis</name>
    <dbReference type="NCBI Taxonomy" id="588596"/>
    <lineage>
        <taxon>Eukaryota</taxon>
        <taxon>Fungi</taxon>
        <taxon>Fungi incertae sedis</taxon>
        <taxon>Mucoromycota</taxon>
        <taxon>Glomeromycotina</taxon>
        <taxon>Glomeromycetes</taxon>
        <taxon>Glomerales</taxon>
        <taxon>Glomeraceae</taxon>
        <taxon>Rhizophagus</taxon>
    </lineage>
</organism>
<dbReference type="EMBL" id="LLXH01007825">
    <property type="protein sequence ID" value="PKC51342.1"/>
    <property type="molecule type" value="Genomic_DNA"/>
</dbReference>
<reference evidence="2 3" key="2">
    <citation type="submission" date="2017-10" db="EMBL/GenBank/DDBJ databases">
        <title>Genome analyses suggest a sexual origin of heterokaryosis in a supposedly ancient asexual fungus.</title>
        <authorList>
            <person name="Corradi N."/>
            <person name="Sedzielewska K."/>
            <person name="Noel J."/>
            <person name="Charron P."/>
            <person name="Farinelli L."/>
            <person name="Marton T."/>
            <person name="Kruger M."/>
            <person name="Pelin A."/>
            <person name="Brachmann A."/>
            <person name="Corradi N."/>
        </authorList>
    </citation>
    <scope>NUCLEOTIDE SEQUENCE [LARGE SCALE GENOMIC DNA]</scope>
    <source>
        <strain evidence="2 3">A1</strain>
    </source>
</reference>
<name>A0A2N0QJV1_9GLOM</name>
<feature type="transmembrane region" description="Helical" evidence="1">
    <location>
        <begin position="20"/>
        <end position="42"/>
    </location>
</feature>
<dbReference type="Proteomes" id="UP000232688">
    <property type="component" value="Unassembled WGS sequence"/>
</dbReference>
<evidence type="ECO:0000256" key="1">
    <source>
        <dbReference type="SAM" id="Phobius"/>
    </source>
</evidence>
<keyword evidence="1" id="KW-0472">Membrane</keyword>